<protein>
    <submittedName>
        <fullName evidence="1">Uncharacterized protein</fullName>
    </submittedName>
</protein>
<organism evidence="1 2">
    <name type="scientific">Tetrapyrgos nigripes</name>
    <dbReference type="NCBI Taxonomy" id="182062"/>
    <lineage>
        <taxon>Eukaryota</taxon>
        <taxon>Fungi</taxon>
        <taxon>Dikarya</taxon>
        <taxon>Basidiomycota</taxon>
        <taxon>Agaricomycotina</taxon>
        <taxon>Agaricomycetes</taxon>
        <taxon>Agaricomycetidae</taxon>
        <taxon>Agaricales</taxon>
        <taxon>Marasmiineae</taxon>
        <taxon>Marasmiaceae</taxon>
        <taxon>Tetrapyrgos</taxon>
    </lineage>
</organism>
<gene>
    <name evidence="1" type="ORF">D9758_009930</name>
</gene>
<evidence type="ECO:0000313" key="2">
    <source>
        <dbReference type="Proteomes" id="UP000559256"/>
    </source>
</evidence>
<accession>A0A8H5CQG4</accession>
<dbReference type="OrthoDB" id="3087061at2759"/>
<sequence>MAATGAANVLPYSPIGSAKIDALGAHCQAFYSGLFAGNETQALSVTNVTAWHVIQSPTVPYNASVFAGPAGALQVAEQQNALITTNNLTIRVFTLGESHCIANGVDEQATLVNNTYGTFRFEFLEHSYWENGLMMSAKPYFYNLYPVMRNQMLAKGAHRYVAWKDVDAKAREADIAEFDSTRPNYDPHTI</sequence>
<reference evidence="1 2" key="1">
    <citation type="journal article" date="2020" name="ISME J.">
        <title>Uncovering the hidden diversity of litter-decomposition mechanisms in mushroom-forming fungi.</title>
        <authorList>
            <person name="Floudas D."/>
            <person name="Bentzer J."/>
            <person name="Ahren D."/>
            <person name="Johansson T."/>
            <person name="Persson P."/>
            <person name="Tunlid A."/>
        </authorList>
    </citation>
    <scope>NUCLEOTIDE SEQUENCE [LARGE SCALE GENOMIC DNA]</scope>
    <source>
        <strain evidence="1 2">CBS 291.85</strain>
    </source>
</reference>
<proteinExistence type="predicted"/>
<keyword evidence="2" id="KW-1185">Reference proteome</keyword>
<evidence type="ECO:0000313" key="1">
    <source>
        <dbReference type="EMBL" id="KAF5346131.1"/>
    </source>
</evidence>
<dbReference type="EMBL" id="JAACJM010000105">
    <property type="protein sequence ID" value="KAF5346131.1"/>
    <property type="molecule type" value="Genomic_DNA"/>
</dbReference>
<comment type="caution">
    <text evidence="1">The sequence shown here is derived from an EMBL/GenBank/DDBJ whole genome shotgun (WGS) entry which is preliminary data.</text>
</comment>
<dbReference type="Proteomes" id="UP000559256">
    <property type="component" value="Unassembled WGS sequence"/>
</dbReference>
<name>A0A8H5CQG4_9AGAR</name>
<dbReference type="AlphaFoldDB" id="A0A8H5CQG4"/>